<evidence type="ECO:0000256" key="16">
    <source>
        <dbReference type="PIRSR" id="PIRSR039102-3"/>
    </source>
</evidence>
<dbReference type="PANTHER" id="PTHR23132">
    <property type="entry name" value="D-ALANINE--D-ALANINE LIGASE"/>
    <property type="match status" value="1"/>
</dbReference>
<dbReference type="Gene3D" id="3.40.50.20">
    <property type="match status" value="1"/>
</dbReference>
<dbReference type="SUPFAM" id="SSF52440">
    <property type="entry name" value="PreATP-grasp domain"/>
    <property type="match status" value="1"/>
</dbReference>
<dbReference type="InterPro" id="IPR000291">
    <property type="entry name" value="D-Ala_lig_Van_CS"/>
</dbReference>
<dbReference type="AlphaFoldDB" id="A0A1Y6CQF9"/>
<dbReference type="PANTHER" id="PTHR23132:SF23">
    <property type="entry name" value="D-ALANINE--D-ALANINE LIGASE B"/>
    <property type="match status" value="1"/>
</dbReference>
<feature type="active site" evidence="15">
    <location>
        <position position="19"/>
    </location>
</feature>
<dbReference type="SUPFAM" id="SSF56059">
    <property type="entry name" value="Glutathione synthetase ATP-binding domain-like"/>
    <property type="match status" value="1"/>
</dbReference>
<keyword evidence="7 14" id="KW-0436">Ligase</keyword>
<evidence type="ECO:0000256" key="10">
    <source>
        <dbReference type="ARBA" id="ARBA00022960"/>
    </source>
</evidence>
<comment type="cofactor">
    <cofactor evidence="1">
        <name>Mn(2+)</name>
        <dbReference type="ChEBI" id="CHEBI:29035"/>
    </cofactor>
</comment>
<dbReference type="InterPro" id="IPR011127">
    <property type="entry name" value="Dala_Dala_lig_N"/>
</dbReference>
<protein>
    <recommendedName>
        <fullName evidence="5 14">D-alanine--D-alanine ligase</fullName>
        <ecNumber evidence="5 14">6.3.2.4</ecNumber>
    </recommendedName>
    <alternativeName>
        <fullName evidence="14">D-Ala-D-Ala ligase</fullName>
    </alternativeName>
    <alternativeName>
        <fullName evidence="14">D-alanylalanine synthetase</fullName>
    </alternativeName>
</protein>
<comment type="similarity">
    <text evidence="4 14">Belongs to the D-alanine--D-alanine ligase family.</text>
</comment>
<keyword evidence="11 14" id="KW-0573">Peptidoglycan synthesis</keyword>
<evidence type="ECO:0000256" key="2">
    <source>
        <dbReference type="ARBA" id="ARBA00003921"/>
    </source>
</evidence>
<evidence type="ECO:0000256" key="11">
    <source>
        <dbReference type="ARBA" id="ARBA00022984"/>
    </source>
</evidence>
<evidence type="ECO:0000256" key="14">
    <source>
        <dbReference type="HAMAP-Rule" id="MF_00047"/>
    </source>
</evidence>
<dbReference type="GO" id="GO:0008360">
    <property type="term" value="P:regulation of cell shape"/>
    <property type="evidence" value="ECO:0007669"/>
    <property type="project" value="UniProtKB-KW"/>
</dbReference>
<evidence type="ECO:0000256" key="15">
    <source>
        <dbReference type="PIRSR" id="PIRSR039102-1"/>
    </source>
</evidence>
<dbReference type="Pfam" id="PF07478">
    <property type="entry name" value="Dala_Dala_lig_C"/>
    <property type="match status" value="1"/>
</dbReference>
<dbReference type="GO" id="GO:0008716">
    <property type="term" value="F:D-alanine-D-alanine ligase activity"/>
    <property type="evidence" value="ECO:0007669"/>
    <property type="project" value="UniProtKB-UniRule"/>
</dbReference>
<reference evidence="19 20" key="1">
    <citation type="submission" date="2017-04" db="EMBL/GenBank/DDBJ databases">
        <authorList>
            <person name="Afonso C.L."/>
            <person name="Miller P.J."/>
            <person name="Scott M.A."/>
            <person name="Spackman E."/>
            <person name="Goraichik I."/>
            <person name="Dimitrov K.M."/>
            <person name="Suarez D.L."/>
            <person name="Swayne D.E."/>
        </authorList>
    </citation>
    <scope>NUCLEOTIDE SEQUENCE [LARGE SCALE GENOMIC DNA]</scope>
    <source>
        <strain evidence="19 20">USBA 355</strain>
    </source>
</reference>
<keyword evidence="9 17" id="KW-0067">ATP-binding</keyword>
<keyword evidence="16" id="KW-0479">Metal-binding</keyword>
<dbReference type="Pfam" id="PF01820">
    <property type="entry name" value="Dala_Dala_lig_N"/>
    <property type="match status" value="1"/>
</dbReference>
<dbReference type="EMBL" id="FWZX01000030">
    <property type="protein sequence ID" value="SMF71021.1"/>
    <property type="molecule type" value="Genomic_DNA"/>
</dbReference>
<evidence type="ECO:0000313" key="20">
    <source>
        <dbReference type="Proteomes" id="UP000192917"/>
    </source>
</evidence>
<dbReference type="Gene3D" id="3.30.1490.20">
    <property type="entry name" value="ATP-grasp fold, A domain"/>
    <property type="match status" value="1"/>
</dbReference>
<dbReference type="NCBIfam" id="TIGR01205">
    <property type="entry name" value="D_ala_D_alaTIGR"/>
    <property type="match status" value="1"/>
</dbReference>
<keyword evidence="6 14" id="KW-0963">Cytoplasm</keyword>
<accession>A0A1Y6CQF9</accession>
<dbReference type="InterPro" id="IPR013815">
    <property type="entry name" value="ATP_grasp_subdomain_1"/>
</dbReference>
<comment type="catalytic activity">
    <reaction evidence="13 14">
        <text>2 D-alanine + ATP = D-alanyl-D-alanine + ADP + phosphate + H(+)</text>
        <dbReference type="Rhea" id="RHEA:11224"/>
        <dbReference type="ChEBI" id="CHEBI:15378"/>
        <dbReference type="ChEBI" id="CHEBI:30616"/>
        <dbReference type="ChEBI" id="CHEBI:43474"/>
        <dbReference type="ChEBI" id="CHEBI:57416"/>
        <dbReference type="ChEBI" id="CHEBI:57822"/>
        <dbReference type="ChEBI" id="CHEBI:456216"/>
        <dbReference type="EC" id="6.3.2.4"/>
    </reaction>
</comment>
<dbReference type="InterPro" id="IPR005905">
    <property type="entry name" value="D_ala_D_ala"/>
</dbReference>
<dbReference type="GO" id="GO:0071555">
    <property type="term" value="P:cell wall organization"/>
    <property type="evidence" value="ECO:0007669"/>
    <property type="project" value="UniProtKB-KW"/>
</dbReference>
<dbReference type="InterPro" id="IPR011095">
    <property type="entry name" value="Dala_Dala_lig_C"/>
</dbReference>
<dbReference type="GO" id="GO:0005524">
    <property type="term" value="F:ATP binding"/>
    <property type="evidence" value="ECO:0007669"/>
    <property type="project" value="UniProtKB-UniRule"/>
</dbReference>
<dbReference type="Proteomes" id="UP000192917">
    <property type="component" value="Unassembled WGS sequence"/>
</dbReference>
<comment type="subcellular location">
    <subcellularLocation>
        <location evidence="3 14">Cytoplasm</location>
    </subcellularLocation>
</comment>
<comment type="function">
    <text evidence="2 14">Cell wall formation.</text>
</comment>
<evidence type="ECO:0000256" key="9">
    <source>
        <dbReference type="ARBA" id="ARBA00022840"/>
    </source>
</evidence>
<feature type="binding site" evidence="16">
    <location>
        <position position="275"/>
    </location>
    <ligand>
        <name>Mg(2+)</name>
        <dbReference type="ChEBI" id="CHEBI:18420"/>
        <label>2</label>
    </ligand>
</feature>
<evidence type="ECO:0000256" key="4">
    <source>
        <dbReference type="ARBA" id="ARBA00010871"/>
    </source>
</evidence>
<dbReference type="Gene3D" id="3.30.470.20">
    <property type="entry name" value="ATP-grasp fold, B domain"/>
    <property type="match status" value="1"/>
</dbReference>
<dbReference type="GO" id="GO:0005737">
    <property type="term" value="C:cytoplasm"/>
    <property type="evidence" value="ECO:0007669"/>
    <property type="project" value="UniProtKB-SubCell"/>
</dbReference>
<feature type="domain" description="ATP-grasp" evidence="18">
    <location>
        <begin position="107"/>
        <end position="306"/>
    </location>
</feature>
<feature type="binding site" evidence="16">
    <location>
        <position position="254"/>
    </location>
    <ligand>
        <name>Mg(2+)</name>
        <dbReference type="ChEBI" id="CHEBI:18420"/>
        <label>1</label>
    </ligand>
</feature>
<evidence type="ECO:0000313" key="19">
    <source>
        <dbReference type="EMBL" id="SMF71021.1"/>
    </source>
</evidence>
<evidence type="ECO:0000256" key="3">
    <source>
        <dbReference type="ARBA" id="ARBA00004496"/>
    </source>
</evidence>
<evidence type="ECO:0000256" key="8">
    <source>
        <dbReference type="ARBA" id="ARBA00022741"/>
    </source>
</evidence>
<feature type="binding site" evidence="16">
    <location>
        <position position="273"/>
    </location>
    <ligand>
        <name>Mg(2+)</name>
        <dbReference type="ChEBI" id="CHEBI:18420"/>
        <label>1</label>
    </ligand>
</feature>
<comment type="pathway">
    <text evidence="14">Cell wall biogenesis; peptidoglycan biosynthesis.</text>
</comment>
<evidence type="ECO:0000256" key="12">
    <source>
        <dbReference type="ARBA" id="ARBA00023316"/>
    </source>
</evidence>
<dbReference type="UniPathway" id="UPA00219"/>
<evidence type="ECO:0000259" key="18">
    <source>
        <dbReference type="PROSITE" id="PS50975"/>
    </source>
</evidence>
<keyword evidence="16" id="KW-0464">Manganese</keyword>
<feature type="active site" evidence="15">
    <location>
        <position position="284"/>
    </location>
</feature>
<feature type="binding site" evidence="16">
    <location>
        <position position="273"/>
    </location>
    <ligand>
        <name>Mg(2+)</name>
        <dbReference type="ChEBI" id="CHEBI:18420"/>
        <label>2</label>
    </ligand>
</feature>
<dbReference type="RefSeq" id="WP_085125595.1">
    <property type="nucleotide sequence ID" value="NZ_FWZX01000030.1"/>
</dbReference>
<dbReference type="STRING" id="560819.SAMN05428998_13019"/>
<dbReference type="EC" id="6.3.2.4" evidence="5 14"/>
<evidence type="ECO:0000256" key="6">
    <source>
        <dbReference type="ARBA" id="ARBA00022490"/>
    </source>
</evidence>
<dbReference type="PROSITE" id="PS50975">
    <property type="entry name" value="ATP_GRASP"/>
    <property type="match status" value="1"/>
</dbReference>
<dbReference type="NCBIfam" id="NF002378">
    <property type="entry name" value="PRK01372.1"/>
    <property type="match status" value="1"/>
</dbReference>
<organism evidence="19 20">
    <name type="scientific">Tistlia consotensis USBA 355</name>
    <dbReference type="NCBI Taxonomy" id="560819"/>
    <lineage>
        <taxon>Bacteria</taxon>
        <taxon>Pseudomonadati</taxon>
        <taxon>Pseudomonadota</taxon>
        <taxon>Alphaproteobacteria</taxon>
        <taxon>Rhodospirillales</taxon>
        <taxon>Rhodovibrionaceae</taxon>
        <taxon>Tistlia</taxon>
    </lineage>
</organism>
<feature type="active site" evidence="15">
    <location>
        <position position="147"/>
    </location>
</feature>
<dbReference type="GO" id="GO:0009252">
    <property type="term" value="P:peptidoglycan biosynthetic process"/>
    <property type="evidence" value="ECO:0007669"/>
    <property type="project" value="UniProtKB-UniRule"/>
</dbReference>
<gene>
    <name evidence="14" type="primary">ddl</name>
    <name evidence="19" type="ORF">SAMN05428998_13019</name>
</gene>
<evidence type="ECO:0000256" key="13">
    <source>
        <dbReference type="ARBA" id="ARBA00047614"/>
    </source>
</evidence>
<evidence type="ECO:0000256" key="1">
    <source>
        <dbReference type="ARBA" id="ARBA00001936"/>
    </source>
</evidence>
<name>A0A1Y6CQF9_9PROT</name>
<dbReference type="InterPro" id="IPR016185">
    <property type="entry name" value="PreATP-grasp_dom_sf"/>
</dbReference>
<keyword evidence="16" id="KW-0460">Magnesium</keyword>
<dbReference type="InterPro" id="IPR011761">
    <property type="entry name" value="ATP-grasp"/>
</dbReference>
<keyword evidence="12 14" id="KW-0961">Cell wall biogenesis/degradation</keyword>
<dbReference type="PROSITE" id="PS00843">
    <property type="entry name" value="DALA_DALA_LIGASE_1"/>
    <property type="match status" value="1"/>
</dbReference>
<proteinExistence type="inferred from homology"/>
<comment type="cofactor">
    <cofactor evidence="16">
        <name>Mg(2+)</name>
        <dbReference type="ChEBI" id="CHEBI:18420"/>
    </cofactor>
    <cofactor evidence="16">
        <name>Mn(2+)</name>
        <dbReference type="ChEBI" id="CHEBI:29035"/>
    </cofactor>
    <text evidence="16">Binds 2 magnesium or manganese ions per subunit.</text>
</comment>
<keyword evidence="10 14" id="KW-0133">Cell shape</keyword>
<keyword evidence="8 17" id="KW-0547">Nucleotide-binding</keyword>
<evidence type="ECO:0000256" key="17">
    <source>
        <dbReference type="PROSITE-ProRule" id="PRU00409"/>
    </source>
</evidence>
<evidence type="ECO:0000256" key="7">
    <source>
        <dbReference type="ARBA" id="ARBA00022598"/>
    </source>
</evidence>
<keyword evidence="20" id="KW-1185">Reference proteome</keyword>
<sequence length="311" mass="33191">MTEGRKLRVAMLYGGFSAEREVSLSSGRECAAAARSLGHEVVAIDVTRDVAGLVAALTPRPDVVLNALHGRWGEDGCVQGLLNLLDIPYTHSGVLASALAMDKPTAKRVFEAAGLRCPGGEVLHRSLVEAGDPMPRPYVVKPIDEGSSVGVTIVQPGDNKPAIHDGAWPYGDAVLVEPYIPGRELTVAVMGDRALAVTELRPKQGFYSYEAKYTEGKTEHLVPAPVPQAIYDQAMDEAVAAHRALGCRGVSRADFRYDDRPGQGEAGGLYLLEVNTQPGMTPLSLVPEQAAHLGISFPELIGWMLEQAACD</sequence>
<evidence type="ECO:0000256" key="5">
    <source>
        <dbReference type="ARBA" id="ARBA00012216"/>
    </source>
</evidence>
<dbReference type="HAMAP" id="MF_00047">
    <property type="entry name" value="Dala_Dala_lig"/>
    <property type="match status" value="1"/>
</dbReference>
<dbReference type="PIRSF" id="PIRSF039102">
    <property type="entry name" value="Ddl/VanB"/>
    <property type="match status" value="1"/>
</dbReference>
<dbReference type="GO" id="GO:0046872">
    <property type="term" value="F:metal ion binding"/>
    <property type="evidence" value="ECO:0007669"/>
    <property type="project" value="UniProtKB-KW"/>
</dbReference>